<organism evidence="3">
    <name type="scientific">Heterosigma akashiwo</name>
    <name type="common">Chromophytic alga</name>
    <name type="synonym">Heterosigma carterae</name>
    <dbReference type="NCBI Taxonomy" id="2829"/>
    <lineage>
        <taxon>Eukaryota</taxon>
        <taxon>Sar</taxon>
        <taxon>Stramenopiles</taxon>
        <taxon>Ochrophyta</taxon>
        <taxon>Raphidophyceae</taxon>
        <taxon>Chattonellales</taxon>
        <taxon>Chattonellaceae</taxon>
        <taxon>Heterosigma</taxon>
    </lineage>
</organism>
<evidence type="ECO:0000256" key="1">
    <source>
        <dbReference type="ARBA" id="ARBA00023098"/>
    </source>
</evidence>
<dbReference type="AlphaFoldDB" id="A0A6S9J7B1"/>
<dbReference type="InterPro" id="IPR033562">
    <property type="entry name" value="PLPL"/>
</dbReference>
<dbReference type="GO" id="GO:0004806">
    <property type="term" value="F:triacylglycerol lipase activity"/>
    <property type="evidence" value="ECO:0007669"/>
    <property type="project" value="TreeGrafter"/>
</dbReference>
<dbReference type="PANTHER" id="PTHR12406">
    <property type="entry name" value="CALCIUM-INDEPENDENT PHOSPHOLIPASE A2 IPLA2 -RELATED"/>
    <property type="match status" value="1"/>
</dbReference>
<sequence length="326" mass="34337">MALSRFMASSIKKCVLAFSCLQNLKSTSPFIEGLSVFSSSGPSKNPILESRRMSPPLRSSSIDDDFSIAIELGTKERFGFAFSPGGLLFPYQLGVAKALVETGLLTDKTPISGASAGALVSVVAAANIDFAEALDGCGEILAECAAKGGAQYNIRGALESQLNDLLPLDVADLLNNRPGGCGVVVTEMSPLPRGRVVTEFRSRRDVVELLLASCCVPFWFTPGPAIMCRGRPHVDGFFAFPREAFGCPDLGPAGAATTVRVLPFPSASLGMQSTVPGDILSPDIDPEFPYAFQELLALALSTYDGALLRGLHGAGEAHAGRWAAKH</sequence>
<dbReference type="GO" id="GO:0019433">
    <property type="term" value="P:triglyceride catabolic process"/>
    <property type="evidence" value="ECO:0007669"/>
    <property type="project" value="TreeGrafter"/>
</dbReference>
<dbReference type="GO" id="GO:0055088">
    <property type="term" value="P:lipid homeostasis"/>
    <property type="evidence" value="ECO:0007669"/>
    <property type="project" value="TreeGrafter"/>
</dbReference>
<name>A0A6S9J7B1_HETAK</name>
<accession>A0A6S9J7B1</accession>
<dbReference type="Gene3D" id="3.40.1090.10">
    <property type="entry name" value="Cytosolic phospholipase A2 catalytic domain"/>
    <property type="match status" value="1"/>
</dbReference>
<dbReference type="InterPro" id="IPR002641">
    <property type="entry name" value="PNPLA_dom"/>
</dbReference>
<evidence type="ECO:0000313" key="3">
    <source>
        <dbReference type="EMBL" id="CAE0622974.1"/>
    </source>
</evidence>
<dbReference type="GO" id="GO:0005811">
    <property type="term" value="C:lipid droplet"/>
    <property type="evidence" value="ECO:0007669"/>
    <property type="project" value="TreeGrafter"/>
</dbReference>
<gene>
    <name evidence="3" type="ORF">HAKA00212_LOCUS1637</name>
</gene>
<dbReference type="PANTHER" id="PTHR12406:SF7">
    <property type="entry name" value="PATATIN-LIKE PHOSPHOLIPASE DOMAIN-CONTAINING PROTEIN 4"/>
    <property type="match status" value="1"/>
</dbReference>
<proteinExistence type="predicted"/>
<dbReference type="EMBL" id="HBIU01004425">
    <property type="protein sequence ID" value="CAE0622974.1"/>
    <property type="molecule type" value="Transcribed_RNA"/>
</dbReference>
<dbReference type="GO" id="GO:0016020">
    <property type="term" value="C:membrane"/>
    <property type="evidence" value="ECO:0007669"/>
    <property type="project" value="TreeGrafter"/>
</dbReference>
<protein>
    <recommendedName>
        <fullName evidence="2">PNPLA domain-containing protein</fullName>
    </recommendedName>
</protein>
<feature type="domain" description="PNPLA" evidence="2">
    <location>
        <begin position="81"/>
        <end position="239"/>
    </location>
</feature>
<dbReference type="Pfam" id="PF01734">
    <property type="entry name" value="Patatin"/>
    <property type="match status" value="1"/>
</dbReference>
<dbReference type="GO" id="GO:0005737">
    <property type="term" value="C:cytoplasm"/>
    <property type="evidence" value="ECO:0007669"/>
    <property type="project" value="TreeGrafter"/>
</dbReference>
<reference evidence="3" key="1">
    <citation type="submission" date="2021-01" db="EMBL/GenBank/DDBJ databases">
        <authorList>
            <person name="Corre E."/>
            <person name="Pelletier E."/>
            <person name="Niang G."/>
            <person name="Scheremetjew M."/>
            <person name="Finn R."/>
            <person name="Kale V."/>
            <person name="Holt S."/>
            <person name="Cochrane G."/>
            <person name="Meng A."/>
            <person name="Brown T."/>
            <person name="Cohen L."/>
        </authorList>
    </citation>
    <scope>NUCLEOTIDE SEQUENCE</scope>
    <source>
        <strain evidence="3">CCMP3107</strain>
    </source>
</reference>
<dbReference type="SUPFAM" id="SSF52151">
    <property type="entry name" value="FabD/lysophospholipase-like"/>
    <property type="match status" value="1"/>
</dbReference>
<evidence type="ECO:0000259" key="2">
    <source>
        <dbReference type="Pfam" id="PF01734"/>
    </source>
</evidence>
<dbReference type="InterPro" id="IPR016035">
    <property type="entry name" value="Acyl_Trfase/lysoPLipase"/>
</dbReference>
<keyword evidence="1" id="KW-0443">Lipid metabolism</keyword>